<dbReference type="OrthoDB" id="757296at2759"/>
<dbReference type="GO" id="GO:0004674">
    <property type="term" value="F:protein serine/threonine kinase activity"/>
    <property type="evidence" value="ECO:0007669"/>
    <property type="project" value="UniProtKB-KW"/>
</dbReference>
<dbReference type="RefSeq" id="XP_022138636.1">
    <property type="nucleotide sequence ID" value="XM_022282944.1"/>
</dbReference>
<dbReference type="EC" id="2.7.11.1" evidence="1"/>
<keyword evidence="3" id="KW-0808">Transferase</keyword>
<keyword evidence="2" id="KW-0723">Serine/threonine-protein kinase</keyword>
<evidence type="ECO:0000256" key="6">
    <source>
        <dbReference type="ARBA" id="ARBA00022840"/>
    </source>
</evidence>
<dbReference type="PROSITE" id="PS00109">
    <property type="entry name" value="PROTEIN_KINASE_TYR"/>
    <property type="match status" value="1"/>
</dbReference>
<organism evidence="11 12">
    <name type="scientific">Momordica charantia</name>
    <name type="common">Bitter gourd</name>
    <name type="synonym">Balsam pear</name>
    <dbReference type="NCBI Taxonomy" id="3673"/>
    <lineage>
        <taxon>Eukaryota</taxon>
        <taxon>Viridiplantae</taxon>
        <taxon>Streptophyta</taxon>
        <taxon>Embryophyta</taxon>
        <taxon>Tracheophyta</taxon>
        <taxon>Spermatophyta</taxon>
        <taxon>Magnoliopsida</taxon>
        <taxon>eudicotyledons</taxon>
        <taxon>Gunneridae</taxon>
        <taxon>Pentapetalae</taxon>
        <taxon>rosids</taxon>
        <taxon>fabids</taxon>
        <taxon>Cucurbitales</taxon>
        <taxon>Cucurbitaceae</taxon>
        <taxon>Momordiceae</taxon>
        <taxon>Momordica</taxon>
    </lineage>
</organism>
<dbReference type="FunFam" id="3.30.200.20:FF:000162">
    <property type="entry name" value="Adenine nucleotide alpha hydrolase-like domain kinase"/>
    <property type="match status" value="1"/>
</dbReference>
<dbReference type="GeneID" id="111009747"/>
<evidence type="ECO:0000256" key="4">
    <source>
        <dbReference type="ARBA" id="ARBA00022741"/>
    </source>
</evidence>
<dbReference type="InterPro" id="IPR000719">
    <property type="entry name" value="Prot_kinase_dom"/>
</dbReference>
<evidence type="ECO:0000256" key="2">
    <source>
        <dbReference type="ARBA" id="ARBA00022527"/>
    </source>
</evidence>
<comment type="catalytic activity">
    <reaction evidence="8">
        <text>L-seryl-[protein] + ATP = O-phospho-L-seryl-[protein] + ADP + H(+)</text>
        <dbReference type="Rhea" id="RHEA:17989"/>
        <dbReference type="Rhea" id="RHEA-COMP:9863"/>
        <dbReference type="Rhea" id="RHEA-COMP:11604"/>
        <dbReference type="ChEBI" id="CHEBI:15378"/>
        <dbReference type="ChEBI" id="CHEBI:29999"/>
        <dbReference type="ChEBI" id="CHEBI:30616"/>
        <dbReference type="ChEBI" id="CHEBI:83421"/>
        <dbReference type="ChEBI" id="CHEBI:456216"/>
        <dbReference type="EC" id="2.7.11.1"/>
    </reaction>
</comment>
<name>A0A6J1CAA1_MOMCH</name>
<evidence type="ECO:0000256" key="8">
    <source>
        <dbReference type="ARBA" id="ARBA00048679"/>
    </source>
</evidence>
<dbReference type="InterPro" id="IPR014729">
    <property type="entry name" value="Rossmann-like_a/b/a_fold"/>
</dbReference>
<feature type="compositionally biased region" description="Polar residues" evidence="9">
    <location>
        <begin position="203"/>
        <end position="223"/>
    </location>
</feature>
<evidence type="ECO:0000256" key="1">
    <source>
        <dbReference type="ARBA" id="ARBA00012513"/>
    </source>
</evidence>
<dbReference type="Gene3D" id="1.10.510.10">
    <property type="entry name" value="Transferase(Phosphotransferase) domain 1"/>
    <property type="match status" value="1"/>
</dbReference>
<dbReference type="Gene3D" id="3.30.200.20">
    <property type="entry name" value="Phosphorylase Kinase, domain 1"/>
    <property type="match status" value="1"/>
</dbReference>
<gene>
    <name evidence="12" type="primary">LOC111009747</name>
</gene>
<dbReference type="Proteomes" id="UP000504603">
    <property type="component" value="Unplaced"/>
</dbReference>
<dbReference type="InterPro" id="IPR011009">
    <property type="entry name" value="Kinase-like_dom_sf"/>
</dbReference>
<feature type="domain" description="Protein kinase" evidence="10">
    <location>
        <begin position="421"/>
        <end position="706"/>
    </location>
</feature>
<dbReference type="Gene3D" id="3.40.50.620">
    <property type="entry name" value="HUPs"/>
    <property type="match status" value="1"/>
</dbReference>
<evidence type="ECO:0000259" key="10">
    <source>
        <dbReference type="PROSITE" id="PS50011"/>
    </source>
</evidence>
<dbReference type="AlphaFoldDB" id="A0A6J1CAA1"/>
<dbReference type="PANTHER" id="PTHR47989">
    <property type="entry name" value="OS01G0750732 PROTEIN"/>
    <property type="match status" value="1"/>
</dbReference>
<dbReference type="CDD" id="cd00293">
    <property type="entry name" value="USP-like"/>
    <property type="match status" value="1"/>
</dbReference>
<dbReference type="InterPro" id="IPR008266">
    <property type="entry name" value="Tyr_kinase_AS"/>
</dbReference>
<dbReference type="SUPFAM" id="SSF56112">
    <property type="entry name" value="Protein kinase-like (PK-like)"/>
    <property type="match status" value="1"/>
</dbReference>
<dbReference type="FunFam" id="1.10.510.10:FF:001023">
    <property type="entry name" value="Os07g0541700 protein"/>
    <property type="match status" value="1"/>
</dbReference>
<dbReference type="Pfam" id="PF07714">
    <property type="entry name" value="PK_Tyr_Ser-Thr"/>
    <property type="match status" value="1"/>
</dbReference>
<dbReference type="KEGG" id="mcha:111009747"/>
<comment type="catalytic activity">
    <reaction evidence="7">
        <text>L-threonyl-[protein] + ATP = O-phospho-L-threonyl-[protein] + ADP + H(+)</text>
        <dbReference type="Rhea" id="RHEA:46608"/>
        <dbReference type="Rhea" id="RHEA-COMP:11060"/>
        <dbReference type="Rhea" id="RHEA-COMP:11605"/>
        <dbReference type="ChEBI" id="CHEBI:15378"/>
        <dbReference type="ChEBI" id="CHEBI:30013"/>
        <dbReference type="ChEBI" id="CHEBI:30616"/>
        <dbReference type="ChEBI" id="CHEBI:61977"/>
        <dbReference type="ChEBI" id="CHEBI:456216"/>
        <dbReference type="EC" id="2.7.11.1"/>
    </reaction>
</comment>
<dbReference type="GO" id="GO:0005524">
    <property type="term" value="F:ATP binding"/>
    <property type="evidence" value="ECO:0007669"/>
    <property type="project" value="UniProtKB-KW"/>
</dbReference>
<feature type="region of interest" description="Disordered" evidence="9">
    <location>
        <begin position="203"/>
        <end position="240"/>
    </location>
</feature>
<accession>A0A6J1CAA1</accession>
<evidence type="ECO:0000313" key="11">
    <source>
        <dbReference type="Proteomes" id="UP000504603"/>
    </source>
</evidence>
<protein>
    <recommendedName>
        <fullName evidence="1">non-specific serine/threonine protein kinase</fullName>
        <ecNumber evidence="1">2.7.11.1</ecNumber>
    </recommendedName>
</protein>
<dbReference type="PROSITE" id="PS50011">
    <property type="entry name" value="PROTEIN_KINASE_DOM"/>
    <property type="match status" value="1"/>
</dbReference>
<dbReference type="PANTHER" id="PTHR47989:SF14">
    <property type="entry name" value="INACTIVE PROTEIN KINASE SELMODRAFT_444075"/>
    <property type="match status" value="1"/>
</dbReference>
<sequence>MFSKALAFTKDVRDLAFEMFPSQAEAGLKEAPGAKTSPDKVLVAVKAERVISKSALAWALTHVVRPGNCITLLAVFSVEKTGRRFWNFHRWSGDCANAVEENLPDRVHEISESCSQMVLHFHNQVEVQVRIKVVTGTQGGAVASEAKLKGVNWVVLDRKLKNEVKHCMEELSCNIVTMKGSQPKVLRLNLECWSEPQTPFFSANSSPVRKGQQNRMKQTTPLASRQEEESRASFRKSSKEGAKLGTDAVSSIFLVYEQNPLFEGNLKGNYLPINENNDLSISVPSSNSMEEKVLSLPRAPRTSVASDKKCVYWISQNQNISDGKTLSKSKRRFLRFASTPKVPLSNPTNLEKSITFEDIRLNQSERKDYIVDSSIRDAVSLGRASSAPPPLCSICQHKTPAFGKPPRQFSLKELEEATDRFSDMNFLAEGGFGIVHRGILRDGQVVAVKQLKCGGLQADADFCREVRVLSCAQHRNVVLLIGFCIEGMMRLLVYEYICNGSLDFHLHGNGSQLDWHSRQKIAIGAARGLRYLHEDCRVGCIVHRDMRPHNILLTHDFEPLVADFGLARWHSKWSTSIEEQVIGTSGYLAPEYINGGMVSHKVDVYAFGMVLLELISGRRSYELHRLEGKQFITEWFNPISALQIQHLLASSNHLVDPCLASEQSPDFCYQLHAMVRAASLCLCPDPESRPSMSKILRVLEGGDPVIPLGLDFDPVGCRSAHLDGLSSHKQIEARRSHTRTLSQ</sequence>
<keyword evidence="6" id="KW-0067">ATP-binding</keyword>
<keyword evidence="11" id="KW-1185">Reference proteome</keyword>
<evidence type="ECO:0000256" key="9">
    <source>
        <dbReference type="SAM" id="MobiDB-lite"/>
    </source>
</evidence>
<dbReference type="InterPro" id="IPR001245">
    <property type="entry name" value="Ser-Thr/Tyr_kinase_cat_dom"/>
</dbReference>
<keyword evidence="4" id="KW-0547">Nucleotide-binding</keyword>
<feature type="compositionally biased region" description="Basic and acidic residues" evidence="9">
    <location>
        <begin position="225"/>
        <end position="240"/>
    </location>
</feature>
<reference evidence="12" key="1">
    <citation type="submission" date="2025-08" db="UniProtKB">
        <authorList>
            <consortium name="RefSeq"/>
        </authorList>
    </citation>
    <scope>IDENTIFICATION</scope>
    <source>
        <strain evidence="12">OHB3-1</strain>
    </source>
</reference>
<keyword evidence="5" id="KW-0418">Kinase</keyword>
<evidence type="ECO:0000256" key="7">
    <source>
        <dbReference type="ARBA" id="ARBA00047899"/>
    </source>
</evidence>
<proteinExistence type="predicted"/>
<evidence type="ECO:0000256" key="3">
    <source>
        <dbReference type="ARBA" id="ARBA00022679"/>
    </source>
</evidence>
<evidence type="ECO:0000256" key="5">
    <source>
        <dbReference type="ARBA" id="ARBA00022777"/>
    </source>
</evidence>
<evidence type="ECO:0000313" key="12">
    <source>
        <dbReference type="RefSeq" id="XP_022138636.1"/>
    </source>
</evidence>